<evidence type="ECO:0000256" key="7">
    <source>
        <dbReference type="ARBA" id="ARBA00022801"/>
    </source>
</evidence>
<keyword evidence="4" id="KW-0540">Nuclease</keyword>
<dbReference type="InterPro" id="IPR038649">
    <property type="entry name" value="EXOI_SH3_sf"/>
</dbReference>
<reference evidence="18 19" key="1">
    <citation type="submission" date="2019-12" db="EMBL/GenBank/DDBJ databases">
        <title>Neisseriaceae gen. nov. sp. Genome sequencing and assembly.</title>
        <authorList>
            <person name="Liu Z."/>
            <person name="Li A."/>
        </authorList>
    </citation>
    <scope>NUCLEOTIDE SEQUENCE [LARGE SCALE GENOMIC DNA]</scope>
    <source>
        <strain evidence="18 19">B2N2-7</strain>
    </source>
</reference>
<evidence type="ECO:0000313" key="19">
    <source>
        <dbReference type="Proteomes" id="UP000467214"/>
    </source>
</evidence>
<dbReference type="GO" id="GO:0008310">
    <property type="term" value="F:single-stranded DNA 3'-5' DNA exonuclease activity"/>
    <property type="evidence" value="ECO:0007669"/>
    <property type="project" value="UniProtKB-EC"/>
</dbReference>
<evidence type="ECO:0000259" key="17">
    <source>
        <dbReference type="PROSITE" id="PS51785"/>
    </source>
</evidence>
<evidence type="ECO:0000256" key="12">
    <source>
        <dbReference type="ARBA" id="ARBA00031220"/>
    </source>
</evidence>
<dbReference type="SUPFAM" id="SSF53098">
    <property type="entry name" value="Ribonuclease H-like"/>
    <property type="match status" value="1"/>
</dbReference>
<evidence type="ECO:0000256" key="13">
    <source>
        <dbReference type="ARBA" id="ARBA00046792"/>
    </source>
</evidence>
<feature type="binding site" evidence="14">
    <location>
        <position position="160"/>
    </location>
    <ligand>
        <name>substrate</name>
    </ligand>
</feature>
<evidence type="ECO:0000256" key="3">
    <source>
        <dbReference type="ARBA" id="ARBA00019900"/>
    </source>
</evidence>
<dbReference type="PIRSF" id="PIRSF000977">
    <property type="entry name" value="Exodeoxyribonuclease_I"/>
    <property type="match status" value="1"/>
</dbReference>
<keyword evidence="5 15" id="KW-0479">Metal-binding</keyword>
<dbReference type="RefSeq" id="WP_160798245.1">
    <property type="nucleotide sequence ID" value="NZ_WSSB01000019.1"/>
</dbReference>
<dbReference type="Gene3D" id="1.20.1280.70">
    <property type="entry name" value="Exonuclease ExoI, domain 3"/>
    <property type="match status" value="1"/>
</dbReference>
<feature type="binding site" evidence="15">
    <location>
        <position position="10"/>
    </location>
    <ligand>
        <name>Mg(2+)</name>
        <dbReference type="ChEBI" id="CHEBI:18420"/>
        <label>1</label>
    </ligand>
</feature>
<evidence type="ECO:0000256" key="1">
    <source>
        <dbReference type="ARBA" id="ARBA00000563"/>
    </source>
</evidence>
<keyword evidence="9 15" id="KW-0460">Magnesium</keyword>
<keyword evidence="8" id="KW-0269">Exonuclease</keyword>
<dbReference type="InterPro" id="IPR058561">
    <property type="entry name" value="Exonuc_1_C"/>
</dbReference>
<dbReference type="CDD" id="cd06138">
    <property type="entry name" value="ExoI_N"/>
    <property type="match status" value="1"/>
</dbReference>
<feature type="binding site" evidence="15">
    <location>
        <position position="181"/>
    </location>
    <ligand>
        <name>Mg(2+)</name>
        <dbReference type="ChEBI" id="CHEBI:18420"/>
        <label>2</label>
    </ligand>
</feature>
<keyword evidence="10" id="KW-0238">DNA-binding</keyword>
<dbReference type="PROSITE" id="PS51785">
    <property type="entry name" value="EXOI_C"/>
    <property type="match status" value="1"/>
</dbReference>
<gene>
    <name evidence="18" type="primary">sbcB</name>
    <name evidence="18" type="ORF">GQF02_15135</name>
</gene>
<dbReference type="Proteomes" id="UP000467214">
    <property type="component" value="Unassembled WGS sequence"/>
</dbReference>
<name>A0A845BPM0_9NEIS</name>
<evidence type="ECO:0000259" key="16">
    <source>
        <dbReference type="PROSITE" id="PS51784"/>
    </source>
</evidence>
<dbReference type="NCBIfam" id="NF008746">
    <property type="entry name" value="PRK11779.1"/>
    <property type="match status" value="1"/>
</dbReference>
<evidence type="ECO:0000256" key="2">
    <source>
        <dbReference type="ARBA" id="ARBA00012108"/>
    </source>
</evidence>
<dbReference type="InterPro" id="IPR013520">
    <property type="entry name" value="Ribonucl_H"/>
</dbReference>
<evidence type="ECO:0000256" key="14">
    <source>
        <dbReference type="PIRSR" id="PIRSR000977-1"/>
    </source>
</evidence>
<dbReference type="FunFam" id="3.30.420.10:FF:000033">
    <property type="entry name" value="Exodeoxyribonuclease I"/>
    <property type="match status" value="1"/>
</dbReference>
<evidence type="ECO:0000256" key="5">
    <source>
        <dbReference type="ARBA" id="ARBA00022723"/>
    </source>
</evidence>
<dbReference type="InterPro" id="IPR013620">
    <property type="entry name" value="Exonuc_1_SH3"/>
</dbReference>
<dbReference type="Pfam" id="PF00929">
    <property type="entry name" value="RNase_T"/>
    <property type="match status" value="1"/>
</dbReference>
<comment type="subunit">
    <text evidence="13">Monomer. Interacts with ssb (via C-terminus); this interaction stimulates the exonuclease activity by recruiting the enzyme to its substrate.</text>
</comment>
<organism evidence="18 19">
    <name type="scientific">Craterilacuibacter sinensis</name>
    <dbReference type="NCBI Taxonomy" id="2686017"/>
    <lineage>
        <taxon>Bacteria</taxon>
        <taxon>Pseudomonadati</taxon>
        <taxon>Pseudomonadota</taxon>
        <taxon>Betaproteobacteria</taxon>
        <taxon>Neisseriales</taxon>
        <taxon>Neisseriaceae</taxon>
        <taxon>Craterilacuibacter</taxon>
    </lineage>
</organism>
<dbReference type="Pfam" id="PF08411">
    <property type="entry name" value="ExoI_SH3"/>
    <property type="match status" value="1"/>
</dbReference>
<feature type="binding site" evidence="14">
    <location>
        <position position="12"/>
    </location>
    <ligand>
        <name>substrate</name>
    </ligand>
</feature>
<feature type="domain" description="ExoI SH3-like" evidence="16">
    <location>
        <begin position="197"/>
        <end position="353"/>
    </location>
</feature>
<comment type="cofactor">
    <cofactor evidence="15">
        <name>Mg(2+)</name>
        <dbReference type="ChEBI" id="CHEBI:18420"/>
    </cofactor>
    <text evidence="15">Binds 2 Mg(2+) ions per monomer.</text>
</comment>
<dbReference type="EMBL" id="WSSB01000019">
    <property type="protein sequence ID" value="MXR38305.1"/>
    <property type="molecule type" value="Genomic_DNA"/>
</dbReference>
<dbReference type="GO" id="GO:0003677">
    <property type="term" value="F:DNA binding"/>
    <property type="evidence" value="ECO:0007669"/>
    <property type="project" value="UniProtKB-KW"/>
</dbReference>
<dbReference type="InterPro" id="IPR023607">
    <property type="entry name" value="Exodeoxyribonuclease_I"/>
</dbReference>
<dbReference type="Gene3D" id="3.30.420.10">
    <property type="entry name" value="Ribonuclease H-like superfamily/Ribonuclease H"/>
    <property type="match status" value="1"/>
</dbReference>
<comment type="caution">
    <text evidence="18">The sequence shown here is derived from an EMBL/GenBank/DDBJ whole genome shotgun (WGS) entry which is preliminary data.</text>
</comment>
<accession>A0A845BPM0</accession>
<protein>
    <recommendedName>
        <fullName evidence="3">Exodeoxyribonuclease I</fullName>
        <ecNumber evidence="2">3.1.11.1</ecNumber>
    </recommendedName>
    <alternativeName>
        <fullName evidence="12">DNA deoxyribophosphodiesterase</fullName>
    </alternativeName>
</protein>
<keyword evidence="6" id="KW-0227">DNA damage</keyword>
<feature type="domain" description="ExoI C-terminal" evidence="17">
    <location>
        <begin position="355"/>
        <end position="474"/>
    </location>
</feature>
<evidence type="ECO:0000256" key="8">
    <source>
        <dbReference type="ARBA" id="ARBA00022839"/>
    </source>
</evidence>
<dbReference type="Pfam" id="PF26016">
    <property type="entry name" value="ExoI_C"/>
    <property type="match status" value="1"/>
</dbReference>
<evidence type="ECO:0000256" key="15">
    <source>
        <dbReference type="PIRSR" id="PIRSR000977-2"/>
    </source>
</evidence>
<evidence type="ECO:0000256" key="6">
    <source>
        <dbReference type="ARBA" id="ARBA00022763"/>
    </source>
</evidence>
<dbReference type="Gene3D" id="3.30.1520.20">
    <property type="entry name" value="Exonuclease ExoI, domain 2"/>
    <property type="match status" value="1"/>
</dbReference>
<evidence type="ECO:0000313" key="18">
    <source>
        <dbReference type="EMBL" id="MXR38305.1"/>
    </source>
</evidence>
<evidence type="ECO:0000256" key="9">
    <source>
        <dbReference type="ARBA" id="ARBA00022842"/>
    </source>
</evidence>
<proteinExistence type="predicted"/>
<dbReference type="PROSITE" id="PS51784">
    <property type="entry name" value="EXOI_SH3"/>
    <property type="match status" value="1"/>
</dbReference>
<evidence type="ECO:0000256" key="10">
    <source>
        <dbReference type="ARBA" id="ARBA00023125"/>
    </source>
</evidence>
<dbReference type="GO" id="GO:0006281">
    <property type="term" value="P:DNA repair"/>
    <property type="evidence" value="ECO:0007669"/>
    <property type="project" value="UniProtKB-KW"/>
</dbReference>
<dbReference type="InterPro" id="IPR034747">
    <property type="entry name" value="EXOI_SH3"/>
</dbReference>
<sequence length="474" mass="53742">MHTHTFFWHDYETFGAIARQDRPAQFAGIRTDSELNEIEEPVMLYCRPGPDFIPSPTACLITGITPQYCLEHGVAENEFAAVILREFSRPGTIGVGYNSIRFDDEVTRFLFWRNLMDPYGREWQNECGRWDILDVARTLHALRPQGINWPLGEDDLPSFKLEKLTAANDLAHETAHDALSDVRATLALARLFRQHQPRLFDFCLALRKKDNVRHQISLHAPAPLIHISGMYGAARGNLAIVWPLAEHPTNKNEVIVWDLAHDPEELIGLSADAIRQRLFATREELENAGLQRLALKTIHINKSPFVCKDLRVLTKARAEELGISIDLALLHADKARALPALDSLWKAVYRREAMPALDVDEALYGGFVSPADRRLLERLRTLPAAALAQEKPAFNDPQLARLLLRYRARNYPDSLTAQEMQGWRNWCHRKLNEGIPPGRTIESCMAEIAELHPGADARKQDILADVEAWALQYA</sequence>
<dbReference type="EC" id="3.1.11.1" evidence="2"/>
<dbReference type="GO" id="GO:0046872">
    <property type="term" value="F:metal ion binding"/>
    <property type="evidence" value="ECO:0007669"/>
    <property type="project" value="UniProtKB-KW"/>
</dbReference>
<feature type="binding site" evidence="15">
    <location>
        <position position="12"/>
    </location>
    <ligand>
        <name>Mg(2+)</name>
        <dbReference type="ChEBI" id="CHEBI:18420"/>
        <label>2</label>
    </ligand>
</feature>
<evidence type="ECO:0000256" key="11">
    <source>
        <dbReference type="ARBA" id="ARBA00023204"/>
    </source>
</evidence>
<comment type="catalytic activity">
    <reaction evidence="1">
        <text>Exonucleolytic cleavage in the 3'- to 5'-direction to yield nucleoside 5'-phosphates.</text>
        <dbReference type="EC" id="3.1.11.1"/>
    </reaction>
</comment>
<keyword evidence="11" id="KW-0234">DNA repair</keyword>
<dbReference type="InterPro" id="IPR012337">
    <property type="entry name" value="RNaseH-like_sf"/>
</dbReference>
<keyword evidence="7 18" id="KW-0378">Hydrolase</keyword>
<dbReference type="InterPro" id="IPR036397">
    <property type="entry name" value="RNaseH_sf"/>
</dbReference>
<keyword evidence="19" id="KW-1185">Reference proteome</keyword>
<evidence type="ECO:0000256" key="4">
    <source>
        <dbReference type="ARBA" id="ARBA00022722"/>
    </source>
</evidence>
<dbReference type="AlphaFoldDB" id="A0A845BPM0"/>